<dbReference type="InterPro" id="IPR001357">
    <property type="entry name" value="BRCT_dom"/>
</dbReference>
<protein>
    <submittedName>
        <fullName evidence="3">DNA repair protein RAD9</fullName>
    </submittedName>
</protein>
<dbReference type="Gene3D" id="2.30.30.810">
    <property type="match status" value="1"/>
</dbReference>
<feature type="compositionally biased region" description="Polar residues" evidence="1">
    <location>
        <begin position="243"/>
        <end position="254"/>
    </location>
</feature>
<evidence type="ECO:0000313" key="3">
    <source>
        <dbReference type="EMBL" id="EPY50287.1"/>
    </source>
</evidence>
<gene>
    <name evidence="3" type="ORF">SPOG_01048</name>
</gene>
<organism evidence="3 4">
    <name type="scientific">Schizosaccharomyces cryophilus (strain OY26 / ATCC MYA-4695 / CBS 11777 / NBRC 106824 / NRRL Y48691)</name>
    <name type="common">Fission yeast</name>
    <dbReference type="NCBI Taxonomy" id="653667"/>
    <lineage>
        <taxon>Eukaryota</taxon>
        <taxon>Fungi</taxon>
        <taxon>Dikarya</taxon>
        <taxon>Ascomycota</taxon>
        <taxon>Taphrinomycotina</taxon>
        <taxon>Schizosaccharomycetes</taxon>
        <taxon>Schizosaccharomycetales</taxon>
        <taxon>Schizosaccharomycetaceae</taxon>
        <taxon>Schizosaccharomyces</taxon>
    </lineage>
</organism>
<dbReference type="GeneID" id="25035379"/>
<evidence type="ECO:0000259" key="2">
    <source>
        <dbReference type="PROSITE" id="PS50172"/>
    </source>
</evidence>
<dbReference type="Proteomes" id="UP000015464">
    <property type="component" value="Unassembled WGS sequence"/>
</dbReference>
<feature type="region of interest" description="Disordered" evidence="1">
    <location>
        <begin position="240"/>
        <end position="276"/>
    </location>
</feature>
<dbReference type="SUPFAM" id="SSF52113">
    <property type="entry name" value="BRCT domain"/>
    <property type="match status" value="1"/>
</dbReference>
<dbReference type="EMBL" id="KE546993">
    <property type="protein sequence ID" value="EPY50287.1"/>
    <property type="molecule type" value="Genomic_DNA"/>
</dbReference>
<sequence length="673" mass="75222">MQISSNPEFAEHKSSSQQAYPLHSVAYSPVRLSSVNNDLKSSFKSLNRNETSSEDRSERIRNSFENVDIPVNENDGLGLTQLFEVPTQVVETKEIASESSGSSDDEIIIQNPSSGSQKASTPNRAERVLEQLYNQQGALSQQKKIVSPQSFPNSPELLSPPGSTFPASMTSTLKDTPVPHSSNEQATGNVIEDILVPDTVAQERRYYDYPVGSLDSEADAGQIESTPTRRSIRAPQLALITGIESTPPTKFTPTESDHDFNRETKQSTRQKRNIISDTPISSRILVDVDSLNTRKRKAEYTAENEFSSQSPLKADFDVPRKHLKENSNVFPHSDAKTNNNNNNYKEMVNSPELGMESEPIRGKFEIDKPRYLLPDLKKFSNSIHKIENRVLAFFKGYPAFYYPATVLCQTMSTASGIPQFKIQFDDSTASTVNVNQLKRFELKEGDIVRSTALRLNHTVLRAYHSTGENTSIPPTDAFGNDMVSLRIGKQDEVAVPMSTIYLIPSQIRKFKDRDFQLAGRSNVDTDSNYLPSSSSISRKRPMCSYTVNDDGEEANQVTMTESKKVSIFHDCIFVFTGLNTVDDKERSLLINSVKYHGGTVLDEGLSSLYCNYYNGKGKILFPLKPHKRSKSWNSHWDVIVSNSNSGNTGTNVPVVDFEWIIECVISYSDAFDL</sequence>
<dbReference type="Pfam" id="PF22520">
    <property type="entry name" value="Crb2_Tudor"/>
    <property type="match status" value="1"/>
</dbReference>
<dbReference type="Gene3D" id="3.40.50.10190">
    <property type="entry name" value="BRCT domain"/>
    <property type="match status" value="1"/>
</dbReference>
<dbReference type="OrthoDB" id="129353at2759"/>
<dbReference type="OMA" id="FEWIIEC"/>
<dbReference type="RefSeq" id="XP_013024773.1">
    <property type="nucleotide sequence ID" value="XM_013169319.1"/>
</dbReference>
<feature type="compositionally biased region" description="Basic and acidic residues" evidence="1">
    <location>
        <begin position="255"/>
        <end position="266"/>
    </location>
</feature>
<feature type="region of interest" description="Disordered" evidence="1">
    <location>
        <begin position="93"/>
        <end position="124"/>
    </location>
</feature>
<dbReference type="InterPro" id="IPR055249">
    <property type="entry name" value="Crb2_Tudor_schizosaccharomyces"/>
</dbReference>
<dbReference type="STRING" id="653667.S9X005"/>
<dbReference type="Gene3D" id="2.30.30.140">
    <property type="match status" value="1"/>
</dbReference>
<reference evidence="3 4" key="1">
    <citation type="journal article" date="2011" name="Science">
        <title>Comparative functional genomics of the fission yeasts.</title>
        <authorList>
            <person name="Rhind N."/>
            <person name="Chen Z."/>
            <person name="Yassour M."/>
            <person name="Thompson D.A."/>
            <person name="Haas B.J."/>
            <person name="Habib N."/>
            <person name="Wapinski I."/>
            <person name="Roy S."/>
            <person name="Lin M.F."/>
            <person name="Heiman D.I."/>
            <person name="Young S.K."/>
            <person name="Furuya K."/>
            <person name="Guo Y."/>
            <person name="Pidoux A."/>
            <person name="Chen H.M."/>
            <person name="Robbertse B."/>
            <person name="Goldberg J.M."/>
            <person name="Aoki K."/>
            <person name="Bayne E.H."/>
            <person name="Berlin A.M."/>
            <person name="Desjardins C.A."/>
            <person name="Dobbs E."/>
            <person name="Dukaj L."/>
            <person name="Fan L."/>
            <person name="FitzGerald M.G."/>
            <person name="French C."/>
            <person name="Gujja S."/>
            <person name="Hansen K."/>
            <person name="Keifenheim D."/>
            <person name="Levin J.Z."/>
            <person name="Mosher R.A."/>
            <person name="Mueller C.A."/>
            <person name="Pfiffner J."/>
            <person name="Priest M."/>
            <person name="Russ C."/>
            <person name="Smialowska A."/>
            <person name="Swoboda P."/>
            <person name="Sykes S.M."/>
            <person name="Vaughn M."/>
            <person name="Vengrova S."/>
            <person name="Yoder R."/>
            <person name="Zeng Q."/>
            <person name="Allshire R."/>
            <person name="Baulcombe D."/>
            <person name="Birren B.W."/>
            <person name="Brown W."/>
            <person name="Ekwall K."/>
            <person name="Kellis M."/>
            <person name="Leatherwood J."/>
            <person name="Levin H."/>
            <person name="Margalit H."/>
            <person name="Martienssen R."/>
            <person name="Nieduszynski C.A."/>
            <person name="Spatafora J.W."/>
            <person name="Friedman N."/>
            <person name="Dalgaard J.Z."/>
            <person name="Baumann P."/>
            <person name="Niki H."/>
            <person name="Regev A."/>
            <person name="Nusbaum C."/>
        </authorList>
    </citation>
    <scope>NUCLEOTIDE SEQUENCE [LARGE SCALE GENOMIC DNA]</scope>
    <source>
        <strain evidence="4">OY26 / ATCC MYA-4695 / CBS 11777 / NBRC 106824 / NRRL Y48691</strain>
    </source>
</reference>
<dbReference type="SMART" id="SM00292">
    <property type="entry name" value="BRCT"/>
    <property type="match status" value="1"/>
</dbReference>
<feature type="compositionally biased region" description="Polar residues" evidence="1">
    <location>
        <begin position="161"/>
        <end position="188"/>
    </location>
</feature>
<dbReference type="CDD" id="cd20396">
    <property type="entry name" value="Tudor_SpCrb2-like_rpt2"/>
    <property type="match status" value="1"/>
</dbReference>
<name>S9X005_SCHCR</name>
<dbReference type="AlphaFoldDB" id="S9X005"/>
<dbReference type="InterPro" id="IPR036420">
    <property type="entry name" value="BRCT_dom_sf"/>
</dbReference>
<proteinExistence type="predicted"/>
<feature type="domain" description="BRCT" evidence="2">
    <location>
        <begin position="563"/>
        <end position="664"/>
    </location>
</feature>
<feature type="region of interest" description="Disordered" evidence="1">
    <location>
        <begin position="42"/>
        <end position="65"/>
    </location>
</feature>
<feature type="region of interest" description="Disordered" evidence="1">
    <location>
        <begin position="1"/>
        <end position="20"/>
    </location>
</feature>
<evidence type="ECO:0000313" key="4">
    <source>
        <dbReference type="Proteomes" id="UP000015464"/>
    </source>
</evidence>
<dbReference type="Pfam" id="PF18115">
    <property type="entry name" value="Tudor_3"/>
    <property type="match status" value="1"/>
</dbReference>
<feature type="region of interest" description="Disordered" evidence="1">
    <location>
        <begin position="139"/>
        <end position="191"/>
    </location>
</feature>
<feature type="compositionally biased region" description="Basic and acidic residues" evidence="1">
    <location>
        <begin position="51"/>
        <end position="62"/>
    </location>
</feature>
<dbReference type="InterPro" id="IPR041297">
    <property type="entry name" value="Crb2_Tudor"/>
</dbReference>
<keyword evidence="4" id="KW-1185">Reference proteome</keyword>
<feature type="compositionally biased region" description="Polar residues" evidence="1">
    <location>
        <begin position="110"/>
        <end position="123"/>
    </location>
</feature>
<accession>S9X005</accession>
<evidence type="ECO:0000256" key="1">
    <source>
        <dbReference type="SAM" id="MobiDB-lite"/>
    </source>
</evidence>
<dbReference type="PROSITE" id="PS50172">
    <property type="entry name" value="BRCT"/>
    <property type="match status" value="1"/>
</dbReference>
<dbReference type="HOGENOM" id="CLU_351305_0_0_1"/>
<dbReference type="eggNOG" id="KOG3548">
    <property type="taxonomic scope" value="Eukaryota"/>
</dbReference>
<feature type="compositionally biased region" description="Polar residues" evidence="1">
    <location>
        <begin position="139"/>
        <end position="153"/>
    </location>
</feature>